<gene>
    <name evidence="1" type="ORF">AMOL_2647</name>
    <name evidence="2" type="ORF">CPU12_11160</name>
</gene>
<name>A0A2G1DFN1_9BACT</name>
<evidence type="ECO:0000313" key="1">
    <source>
        <dbReference type="EMBL" id="AXX93586.1"/>
    </source>
</evidence>
<dbReference type="Proteomes" id="UP000221222">
    <property type="component" value="Unassembled WGS sequence"/>
</dbReference>
<dbReference type="RefSeq" id="WP_099343204.1">
    <property type="nucleotide sequence ID" value="NZ_CP032098.1"/>
</dbReference>
<sequence>MIFIGIFALVFLLVICLNIYDSSNLQKLEDYIKTQNCINYSYSKGSYKAICNKKVIKLENSFIIDLNKNKKEFLYANIQTSKIQKNTIYINNEKFEFKEKIDAKKFYNLLQEKLNNDRNN</sequence>
<dbReference type="AlphaFoldDB" id="A0A2G1DFN1"/>
<dbReference type="EMBL" id="CP032098">
    <property type="protein sequence ID" value="AXX93586.1"/>
    <property type="molecule type" value="Genomic_DNA"/>
</dbReference>
<protein>
    <submittedName>
        <fullName evidence="2">Uncharacterized protein</fullName>
    </submittedName>
</protein>
<evidence type="ECO:0000313" key="3">
    <source>
        <dbReference type="Proteomes" id="UP000221222"/>
    </source>
</evidence>
<dbReference type="EMBL" id="NXFY01000020">
    <property type="protein sequence ID" value="PHO17260.1"/>
    <property type="molecule type" value="Genomic_DNA"/>
</dbReference>
<proteinExistence type="predicted"/>
<reference evidence="2 3" key="1">
    <citation type="submission" date="2017-09" db="EMBL/GenBank/DDBJ databases">
        <title>Arcobacter canalis sp. nov., a new species isolated from a water canal contaminated with urban sewage.</title>
        <authorList>
            <person name="Perez-Cataluna A."/>
            <person name="Salas-Masso N."/>
            <person name="Figueras M.J."/>
        </authorList>
    </citation>
    <scope>NUCLEOTIDE SEQUENCE [LARGE SCALE GENOMIC DNA]</scope>
    <source>
        <strain evidence="2 3">F98-3</strain>
    </source>
</reference>
<evidence type="ECO:0000313" key="4">
    <source>
        <dbReference type="Proteomes" id="UP000262712"/>
    </source>
</evidence>
<organism evidence="2 3">
    <name type="scientific">Malaciobacter molluscorum LMG 25693</name>
    <dbReference type="NCBI Taxonomy" id="870501"/>
    <lineage>
        <taxon>Bacteria</taxon>
        <taxon>Pseudomonadati</taxon>
        <taxon>Campylobacterota</taxon>
        <taxon>Epsilonproteobacteria</taxon>
        <taxon>Campylobacterales</taxon>
        <taxon>Arcobacteraceae</taxon>
        <taxon>Malaciobacter</taxon>
    </lineage>
</organism>
<dbReference type="KEGG" id="amol:AMOL_2647"/>
<evidence type="ECO:0000313" key="2">
    <source>
        <dbReference type="EMBL" id="PHO17260.1"/>
    </source>
</evidence>
<dbReference type="Proteomes" id="UP000262712">
    <property type="component" value="Chromosome"/>
</dbReference>
<keyword evidence="3" id="KW-1185">Reference proteome</keyword>
<reference evidence="1 4" key="2">
    <citation type="submission" date="2018-08" db="EMBL/GenBank/DDBJ databases">
        <title>Complete genome of the Arcobacter molluscorum type strain LMG 25693.</title>
        <authorList>
            <person name="Miller W.G."/>
            <person name="Yee E."/>
            <person name="Bono J.L."/>
        </authorList>
    </citation>
    <scope>NUCLEOTIDE SEQUENCE [LARGE SCALE GENOMIC DNA]</scope>
    <source>
        <strain evidence="1 4">CECT 7696</strain>
    </source>
</reference>
<accession>A0A2G1DFN1</accession>